<dbReference type="PANTHER" id="PTHR36928">
    <property type="entry name" value="PHOSPHATASE YCDX-RELATED"/>
    <property type="match status" value="1"/>
</dbReference>
<dbReference type="InterPro" id="IPR002054">
    <property type="entry name" value="DNA-dir_DNA_pol_X"/>
</dbReference>
<dbReference type="RefSeq" id="WP_381535870.1">
    <property type="nucleotide sequence ID" value="NZ_JBHUGI010000006.1"/>
</dbReference>
<dbReference type="Pfam" id="PF14792">
    <property type="entry name" value="DNA_pol_B_palm"/>
    <property type="match status" value="1"/>
</dbReference>
<dbReference type="PIRSF" id="PIRSF005047">
    <property type="entry name" value="UCP005047_YshC"/>
    <property type="match status" value="1"/>
</dbReference>
<dbReference type="Gene3D" id="1.10.150.20">
    <property type="entry name" value="5' to 3' exonuclease, C-terminal subdomain"/>
    <property type="match status" value="1"/>
</dbReference>
<evidence type="ECO:0000256" key="2">
    <source>
        <dbReference type="ARBA" id="ARBA00012417"/>
    </source>
</evidence>
<dbReference type="Pfam" id="PF14716">
    <property type="entry name" value="HHH_8"/>
    <property type="match status" value="1"/>
</dbReference>
<dbReference type="EC" id="2.7.7.7" evidence="2"/>
<dbReference type="SUPFAM" id="SSF47802">
    <property type="entry name" value="DNA polymerase beta, N-terminal domain-like"/>
    <property type="match status" value="1"/>
</dbReference>
<evidence type="ECO:0000259" key="11">
    <source>
        <dbReference type="SMART" id="SM00483"/>
    </source>
</evidence>
<dbReference type="InterPro" id="IPR010996">
    <property type="entry name" value="HHH_MUS81"/>
</dbReference>
<keyword evidence="12" id="KW-0540">Nuclease</keyword>
<feature type="domain" description="Helix-hairpin-helix DNA-binding motif class 1" evidence="9">
    <location>
        <begin position="48"/>
        <end position="67"/>
    </location>
</feature>
<dbReference type="InterPro" id="IPR003141">
    <property type="entry name" value="Pol/His_phosphatase_N"/>
</dbReference>
<evidence type="ECO:0000256" key="8">
    <source>
        <dbReference type="ARBA" id="ARBA00049244"/>
    </source>
</evidence>
<dbReference type="CDD" id="cd00141">
    <property type="entry name" value="NT_POLXc"/>
    <property type="match status" value="1"/>
</dbReference>
<proteinExistence type="predicted"/>
<comment type="cofactor">
    <cofactor evidence="1">
        <name>Mg(2+)</name>
        <dbReference type="ChEBI" id="CHEBI:18420"/>
    </cofactor>
</comment>
<feature type="domain" description="Helix-hairpin-helix DNA-binding motif class 1" evidence="9">
    <location>
        <begin position="123"/>
        <end position="142"/>
    </location>
</feature>
<keyword evidence="7" id="KW-0239">DNA-directed DNA polymerase</keyword>
<dbReference type="SMART" id="SM00483">
    <property type="entry name" value="POLXc"/>
    <property type="match status" value="1"/>
</dbReference>
<keyword evidence="4" id="KW-0808">Transferase</keyword>
<reference evidence="13" key="1">
    <citation type="journal article" date="2019" name="Int. J. Syst. Evol. Microbiol.">
        <title>The Global Catalogue of Microorganisms (GCM) 10K type strain sequencing project: providing services to taxonomists for standard genome sequencing and annotation.</title>
        <authorList>
            <consortium name="The Broad Institute Genomics Platform"/>
            <consortium name="The Broad Institute Genome Sequencing Center for Infectious Disease"/>
            <person name="Wu L."/>
            <person name="Ma J."/>
        </authorList>
    </citation>
    <scope>NUCLEOTIDE SEQUENCE [LARGE SCALE GENOMIC DNA]</scope>
    <source>
        <strain evidence="13">CGMCC 4.7177</strain>
    </source>
</reference>
<dbReference type="SUPFAM" id="SSF81301">
    <property type="entry name" value="Nucleotidyltransferase"/>
    <property type="match status" value="1"/>
</dbReference>
<evidence type="ECO:0000256" key="5">
    <source>
        <dbReference type="ARBA" id="ARBA00022695"/>
    </source>
</evidence>
<dbReference type="Pfam" id="PF02811">
    <property type="entry name" value="PHP"/>
    <property type="match status" value="1"/>
</dbReference>
<dbReference type="SMART" id="SM00481">
    <property type="entry name" value="POLIIIAc"/>
    <property type="match status" value="1"/>
</dbReference>
<dbReference type="PRINTS" id="PR00869">
    <property type="entry name" value="DNAPOLX"/>
</dbReference>
<evidence type="ECO:0000256" key="4">
    <source>
        <dbReference type="ARBA" id="ARBA00022679"/>
    </source>
</evidence>
<dbReference type="NCBIfam" id="NF006375">
    <property type="entry name" value="PRK08609.1"/>
    <property type="match status" value="1"/>
</dbReference>
<dbReference type="Gene3D" id="3.20.20.140">
    <property type="entry name" value="Metal-dependent hydrolases"/>
    <property type="match status" value="1"/>
</dbReference>
<dbReference type="InterPro" id="IPR022311">
    <property type="entry name" value="PolX-like"/>
</dbReference>
<dbReference type="InterPro" id="IPR027421">
    <property type="entry name" value="DNA_pol_lamdba_lyase_dom_sf"/>
</dbReference>
<feature type="domain" description="DNA-directed DNA polymerase X" evidence="11">
    <location>
        <begin position="1"/>
        <end position="313"/>
    </location>
</feature>
<comment type="caution">
    <text evidence="12">The sequence shown here is derived from an EMBL/GenBank/DDBJ whole genome shotgun (WGS) entry which is preliminary data.</text>
</comment>
<name>A0ABW4SCY9_9BACL</name>
<dbReference type="InterPro" id="IPR029398">
    <property type="entry name" value="PolB_thumb"/>
</dbReference>
<evidence type="ECO:0000259" key="9">
    <source>
        <dbReference type="SMART" id="SM00278"/>
    </source>
</evidence>
<dbReference type="CDD" id="cd07436">
    <property type="entry name" value="PHP_PolX"/>
    <property type="match status" value="1"/>
</dbReference>
<organism evidence="12 13">
    <name type="scientific">Sporosarcina siberiensis</name>
    <dbReference type="NCBI Taxonomy" id="1365606"/>
    <lineage>
        <taxon>Bacteria</taxon>
        <taxon>Bacillati</taxon>
        <taxon>Bacillota</taxon>
        <taxon>Bacilli</taxon>
        <taxon>Bacillales</taxon>
        <taxon>Caryophanaceae</taxon>
        <taxon>Sporosarcina</taxon>
    </lineage>
</organism>
<dbReference type="InterPro" id="IPR016195">
    <property type="entry name" value="Pol/histidinol_Pase-like"/>
</dbReference>
<feature type="domain" description="Polymerase/histidinol phosphatase N-terminal" evidence="10">
    <location>
        <begin position="335"/>
        <end position="414"/>
    </location>
</feature>
<dbReference type="InterPro" id="IPR004013">
    <property type="entry name" value="PHP_dom"/>
</dbReference>
<keyword evidence="13" id="KW-1185">Reference proteome</keyword>
<evidence type="ECO:0000256" key="3">
    <source>
        <dbReference type="ARBA" id="ARBA00022634"/>
    </source>
</evidence>
<dbReference type="PANTHER" id="PTHR36928:SF1">
    <property type="entry name" value="PHOSPHATASE YCDX-RELATED"/>
    <property type="match status" value="1"/>
</dbReference>
<protein>
    <recommendedName>
        <fullName evidence="2">DNA-directed DNA polymerase</fullName>
        <ecNumber evidence="2">2.7.7.7</ecNumber>
    </recommendedName>
</protein>
<evidence type="ECO:0000256" key="1">
    <source>
        <dbReference type="ARBA" id="ARBA00001946"/>
    </source>
</evidence>
<sequence length="568" mass="64125">MNKKTIIRTFEKIALYMELLGENHFKVGAFRKAANILELDPRSLSEMDDILKLKGIGKGTGAVITDLMDKGESDLLRELEETVPKGLVPMLKIPGLGGKRIAKLHEAIGIDSIESLQEACSNGEVSKVPGFGKKTEENILAELEILGTREGKFPIWQMENVVLLVEEHLQEIEEIKRFSVAGSYRRTEEESSDVDFIIVTDEPSIVREKLLGALPIISTIAAGDSKLSVTLDLEDPMDADFRFVKAEQFASAIHHFTGSKDHNIRMRKIAKDRGMKISEYGVENEDGSVTTFESEEQFFAHFDLPFIPPAIRRNGVEIDRAEEISTLVTLEDIKSDLHMHSTWSDGAHSVREMVEAGRSKGYSHIVITDHSQYLKVANGLTPERLREQMTEIRELNEEFTDIEIFCGTEMDILPDGSLDFDDELLSELDFVIASIHSSFTQTEDEIMERLHKAMKNPHVHMIAHPTGRIIGKREGYKVDIPKLIGWAKEYGKILELNANPYRLDLSTEYLVLAQQAGVSIAINTDAHAIEQMRFMDTGVKYSQKAWLKKETVVNTWPLDKFIREIVEK</sequence>
<dbReference type="InterPro" id="IPR047967">
    <property type="entry name" value="PolX_PHP"/>
</dbReference>
<dbReference type="GO" id="GO:0004527">
    <property type="term" value="F:exonuclease activity"/>
    <property type="evidence" value="ECO:0007669"/>
    <property type="project" value="UniProtKB-KW"/>
</dbReference>
<dbReference type="InterPro" id="IPR037160">
    <property type="entry name" value="DNA_Pol_thumb_sf"/>
</dbReference>
<dbReference type="Pfam" id="PF14520">
    <property type="entry name" value="HHH_5"/>
    <property type="match status" value="1"/>
</dbReference>
<keyword evidence="12" id="KW-0378">Hydrolase</keyword>
<keyword evidence="3" id="KW-0237">DNA synthesis</keyword>
<dbReference type="SMART" id="SM00278">
    <property type="entry name" value="HhH1"/>
    <property type="match status" value="3"/>
</dbReference>
<dbReference type="SUPFAM" id="SSF89550">
    <property type="entry name" value="PHP domain-like"/>
    <property type="match status" value="1"/>
</dbReference>
<dbReference type="Gene3D" id="3.30.460.10">
    <property type="entry name" value="Beta Polymerase, domain 2"/>
    <property type="match status" value="1"/>
</dbReference>
<dbReference type="EMBL" id="JBHUGI010000006">
    <property type="protein sequence ID" value="MFD1927219.1"/>
    <property type="molecule type" value="Genomic_DNA"/>
</dbReference>
<evidence type="ECO:0000313" key="12">
    <source>
        <dbReference type="EMBL" id="MFD1927219.1"/>
    </source>
</evidence>
<dbReference type="Proteomes" id="UP001597218">
    <property type="component" value="Unassembled WGS sequence"/>
</dbReference>
<keyword evidence="5" id="KW-0548">Nucleotidyltransferase</keyword>
<dbReference type="Pfam" id="PF14791">
    <property type="entry name" value="DNA_pol_B_thumb"/>
    <property type="match status" value="1"/>
</dbReference>
<dbReference type="InterPro" id="IPR050243">
    <property type="entry name" value="PHP_phosphatase"/>
</dbReference>
<feature type="domain" description="Helix-hairpin-helix DNA-binding motif class 1" evidence="9">
    <location>
        <begin position="88"/>
        <end position="107"/>
    </location>
</feature>
<keyword evidence="6" id="KW-0235">DNA replication</keyword>
<dbReference type="InterPro" id="IPR022312">
    <property type="entry name" value="DNA_pol_X"/>
</dbReference>
<dbReference type="Gene3D" id="1.10.150.110">
    <property type="entry name" value="DNA polymerase beta, N-terminal domain-like"/>
    <property type="match status" value="1"/>
</dbReference>
<gene>
    <name evidence="12" type="primary">polX</name>
    <name evidence="12" type="ORF">ACFSFY_03975</name>
</gene>
<evidence type="ECO:0000259" key="10">
    <source>
        <dbReference type="SMART" id="SM00481"/>
    </source>
</evidence>
<dbReference type="InterPro" id="IPR028207">
    <property type="entry name" value="DNA_pol_B_palm_palm"/>
</dbReference>
<comment type="catalytic activity">
    <reaction evidence="8">
        <text>DNA(n) + a 2'-deoxyribonucleoside 5'-triphosphate = DNA(n+1) + diphosphate</text>
        <dbReference type="Rhea" id="RHEA:22508"/>
        <dbReference type="Rhea" id="RHEA-COMP:17339"/>
        <dbReference type="Rhea" id="RHEA-COMP:17340"/>
        <dbReference type="ChEBI" id="CHEBI:33019"/>
        <dbReference type="ChEBI" id="CHEBI:61560"/>
        <dbReference type="ChEBI" id="CHEBI:173112"/>
        <dbReference type="EC" id="2.7.7.7"/>
    </reaction>
</comment>
<evidence type="ECO:0000256" key="6">
    <source>
        <dbReference type="ARBA" id="ARBA00022705"/>
    </source>
</evidence>
<evidence type="ECO:0000256" key="7">
    <source>
        <dbReference type="ARBA" id="ARBA00022932"/>
    </source>
</evidence>
<accession>A0ABW4SCY9</accession>
<dbReference type="Gene3D" id="3.30.210.10">
    <property type="entry name" value="DNA polymerase, thumb domain"/>
    <property type="match status" value="1"/>
</dbReference>
<evidence type="ECO:0000313" key="13">
    <source>
        <dbReference type="Proteomes" id="UP001597218"/>
    </source>
</evidence>
<dbReference type="InterPro" id="IPR043519">
    <property type="entry name" value="NT_sf"/>
</dbReference>
<keyword evidence="12" id="KW-0269">Exonuclease</keyword>
<dbReference type="InterPro" id="IPR003583">
    <property type="entry name" value="Hlx-hairpin-Hlx_DNA-bd_motif"/>
</dbReference>